<keyword evidence="4" id="KW-1185">Reference proteome</keyword>
<feature type="transmembrane region" description="Helical" evidence="1">
    <location>
        <begin position="234"/>
        <end position="253"/>
    </location>
</feature>
<feature type="transmembrane region" description="Helical" evidence="1">
    <location>
        <begin position="352"/>
        <end position="379"/>
    </location>
</feature>
<feature type="transmembrane region" description="Helical" evidence="1">
    <location>
        <begin position="330"/>
        <end position="345"/>
    </location>
</feature>
<feature type="transmembrane region" description="Helical" evidence="1">
    <location>
        <begin position="198"/>
        <end position="222"/>
    </location>
</feature>
<dbReference type="Pfam" id="PF26314">
    <property type="entry name" value="MptA_B_family"/>
    <property type="match status" value="1"/>
</dbReference>
<evidence type="ECO:0008006" key="6">
    <source>
        <dbReference type="Google" id="ProtNLM"/>
    </source>
</evidence>
<dbReference type="EMBL" id="RQGC01000001">
    <property type="protein sequence ID" value="TGL43809.1"/>
    <property type="molecule type" value="Genomic_DNA"/>
</dbReference>
<accession>A0A5F2A0R2</accession>
<keyword evidence="1" id="KW-0472">Membrane</keyword>
<feature type="transmembrane region" description="Helical" evidence="1">
    <location>
        <begin position="299"/>
        <end position="318"/>
    </location>
</feature>
<dbReference type="EMBL" id="RQER01000011">
    <property type="protein sequence ID" value="TGJ98647.1"/>
    <property type="molecule type" value="Genomic_DNA"/>
</dbReference>
<organism evidence="2 5">
    <name type="scientific">Leptospira langatensis</name>
    <dbReference type="NCBI Taxonomy" id="2484983"/>
    <lineage>
        <taxon>Bacteria</taxon>
        <taxon>Pseudomonadati</taxon>
        <taxon>Spirochaetota</taxon>
        <taxon>Spirochaetia</taxon>
        <taxon>Leptospirales</taxon>
        <taxon>Leptospiraceae</taxon>
        <taxon>Leptospira</taxon>
    </lineage>
</organism>
<sequence>MLALWGHFFLSLIGYFLLVRRSSYQGLSYSTGIRAGILLRICLLFTPVFLSEDVFRFLWDGLLVQEGVSPYSILPKDVLLFSNESWKEELLRKMNSPGYYSVYPPLLQALFLFPSFILKESGSVFFGVFSWKILVFLAELGIYYIIRSRNKEEEKTAFLKYWLHPLVLWEGVANGHSEPILFLLLLLSLVFWQKGRSVLAFLFYIGSILTKILPLVLAPYLFFSWIRKRSRKEILFILGIGSILFFGFSYWFFTPFLENELLRKQWTKGLGVYFNLFEFHGAIYYLVKIPMKYTWYPYSAAPALGFISFLWICIYSFLVSRKEGQDKFEILPKIWVSICGIYYILSSTLHPWYVLPILGAATFSGNLWPFAVGAVWILSYSTYSTAQFGDQTWVMILEHSIVYITFAYEFFRSKAPKSSLDP</sequence>
<comment type="caution">
    <text evidence="2">The sequence shown here is derived from an EMBL/GenBank/DDBJ whole genome shotgun (WGS) entry which is preliminary data.</text>
</comment>
<dbReference type="Proteomes" id="UP000297946">
    <property type="component" value="Unassembled WGS sequence"/>
</dbReference>
<keyword evidence="1" id="KW-1133">Transmembrane helix</keyword>
<feature type="transmembrane region" description="Helical" evidence="1">
    <location>
        <begin position="265"/>
        <end position="287"/>
    </location>
</feature>
<proteinExistence type="predicted"/>
<evidence type="ECO:0000313" key="3">
    <source>
        <dbReference type="EMBL" id="TGL43809.1"/>
    </source>
</evidence>
<name>A0A5F2A0R2_9LEPT</name>
<protein>
    <recommendedName>
        <fullName evidence="6">DUF2029 domain-containing protein</fullName>
    </recommendedName>
</protein>
<dbReference type="Proteomes" id="UP000297273">
    <property type="component" value="Unassembled WGS sequence"/>
</dbReference>
<reference evidence="3" key="1">
    <citation type="submission" date="2018-10" db="EMBL/GenBank/DDBJ databases">
        <authorList>
            <person name="Vincent A.T."/>
            <person name="Schiettekatte O."/>
            <person name="Bourhy P."/>
            <person name="Veyrier F.J."/>
            <person name="Picardeau M."/>
        </authorList>
    </citation>
    <scope>NUCLEOTIDE SEQUENCE</scope>
    <source>
        <strain evidence="3">201702690</strain>
    </source>
</reference>
<evidence type="ECO:0000313" key="4">
    <source>
        <dbReference type="Proteomes" id="UP000297273"/>
    </source>
</evidence>
<evidence type="ECO:0000313" key="5">
    <source>
        <dbReference type="Proteomes" id="UP000297946"/>
    </source>
</evidence>
<evidence type="ECO:0000256" key="1">
    <source>
        <dbReference type="SAM" id="Phobius"/>
    </source>
</evidence>
<dbReference type="AlphaFoldDB" id="A0A5F2A0R2"/>
<evidence type="ECO:0000313" key="2">
    <source>
        <dbReference type="EMBL" id="TGJ98647.1"/>
    </source>
</evidence>
<reference evidence="2 5" key="2">
    <citation type="journal article" date="2019" name="PLoS Negl. Trop. Dis.">
        <title>Revisiting the worldwide diversity of Leptospira species in the environment.</title>
        <authorList>
            <person name="Vincent A.T."/>
            <person name="Schiettekatte O."/>
            <person name="Bourhy P."/>
            <person name="Veyrier F.J."/>
            <person name="Picardeau M."/>
        </authorList>
    </citation>
    <scope>NUCLEOTIDE SEQUENCE [LARGE SCALE GENOMIC DNA]</scope>
    <source>
        <strain evidence="3">201702690</strain>
        <strain evidence="2 5">SSW18</strain>
    </source>
</reference>
<feature type="transmembrane region" description="Helical" evidence="1">
    <location>
        <begin position="391"/>
        <end position="411"/>
    </location>
</feature>
<gene>
    <name evidence="2" type="ORF">EHO57_16980</name>
    <name evidence="3" type="ORF">EHQ53_00835</name>
</gene>
<feature type="transmembrane region" description="Helical" evidence="1">
    <location>
        <begin position="31"/>
        <end position="50"/>
    </location>
</feature>
<feature type="transmembrane region" description="Helical" evidence="1">
    <location>
        <begin position="124"/>
        <end position="146"/>
    </location>
</feature>
<keyword evidence="1" id="KW-0812">Transmembrane</keyword>
<dbReference type="OrthoDB" id="346168at2"/>